<sequence length="226" mass="25221">MDNNLRELKLLVFDWDGTLMDSEAQIVGCMRAAAADLALPERSPDEIRNIIGLGLKEAVTSLYPEHGETLAGELAARYREHWLGQLEASSLFPGVVETLQLLKEEGFLLAVATGKGRAGLDRALEISGLNAVFHATRCADETRSKPHPQMLQEIMHELDMPGHQTAMIGDTEYDMAMARNANTHPVAVSYGVHEWERLQRHAPVVCLEQFTDINDWLAELRLSNRH</sequence>
<dbReference type="GO" id="GO:0008967">
    <property type="term" value="F:phosphoglycolate phosphatase activity"/>
    <property type="evidence" value="ECO:0007669"/>
    <property type="project" value="TreeGrafter"/>
</dbReference>
<dbReference type="InterPro" id="IPR050155">
    <property type="entry name" value="HAD-like_hydrolase_sf"/>
</dbReference>
<accession>A0A426QFS6</accession>
<dbReference type="NCBIfam" id="TIGR01549">
    <property type="entry name" value="HAD-SF-IA-v1"/>
    <property type="match status" value="1"/>
</dbReference>
<evidence type="ECO:0000313" key="2">
    <source>
        <dbReference type="Proteomes" id="UP000287798"/>
    </source>
</evidence>
<keyword evidence="2" id="KW-1185">Reference proteome</keyword>
<dbReference type="AlphaFoldDB" id="A0A426QFS6"/>
<name>A0A426QFS6_9GAMM</name>
<dbReference type="GO" id="GO:0006281">
    <property type="term" value="P:DNA repair"/>
    <property type="evidence" value="ECO:0007669"/>
    <property type="project" value="TreeGrafter"/>
</dbReference>
<dbReference type="RefSeq" id="WP_125179812.1">
    <property type="nucleotide sequence ID" value="NZ_QZMU01000001.1"/>
</dbReference>
<protein>
    <submittedName>
        <fullName evidence="1">HAD family hydrolase</fullName>
    </submittedName>
</protein>
<evidence type="ECO:0000313" key="1">
    <source>
        <dbReference type="EMBL" id="RRQ20599.1"/>
    </source>
</evidence>
<dbReference type="SFLD" id="SFLDG01129">
    <property type="entry name" value="C1.5:_HAD__Beta-PGM__Phosphata"/>
    <property type="match status" value="1"/>
</dbReference>
<dbReference type="OrthoDB" id="9782449at2"/>
<comment type="caution">
    <text evidence="1">The sequence shown here is derived from an EMBL/GenBank/DDBJ whole genome shotgun (WGS) entry which is preliminary data.</text>
</comment>
<dbReference type="InterPro" id="IPR036412">
    <property type="entry name" value="HAD-like_sf"/>
</dbReference>
<dbReference type="SFLD" id="SFLDG01135">
    <property type="entry name" value="C1.5.6:_HAD__Beta-PGM__Phospha"/>
    <property type="match status" value="1"/>
</dbReference>
<dbReference type="EMBL" id="QZMU01000001">
    <property type="protein sequence ID" value="RRQ20599.1"/>
    <property type="molecule type" value="Genomic_DNA"/>
</dbReference>
<dbReference type="Proteomes" id="UP000287798">
    <property type="component" value="Unassembled WGS sequence"/>
</dbReference>
<dbReference type="InterPro" id="IPR041492">
    <property type="entry name" value="HAD_2"/>
</dbReference>
<dbReference type="PANTHER" id="PTHR43434:SF24">
    <property type="entry name" value="HYDROLASE-RELATED"/>
    <property type="match status" value="1"/>
</dbReference>
<keyword evidence="1" id="KW-0378">Hydrolase</keyword>
<dbReference type="PANTHER" id="PTHR43434">
    <property type="entry name" value="PHOSPHOGLYCOLATE PHOSPHATASE"/>
    <property type="match status" value="1"/>
</dbReference>
<gene>
    <name evidence="1" type="ORF">D6C00_00440</name>
</gene>
<reference evidence="1 2" key="1">
    <citation type="journal article" date="2010" name="Int. J. Syst. Evol. Microbiol.">
        <title>Thiohalobacter thiocyanaticus gen. nov., sp. nov., a moderately halophilic, sulfur-oxidizing gammaproteobacterium from hypersaline lakes, that utilizes thiocyanate.</title>
        <authorList>
            <person name="Sorokin D.Y."/>
            <person name="Kovaleva O.L."/>
            <person name="Tourova T.P."/>
            <person name="Muyzer G."/>
        </authorList>
    </citation>
    <scope>NUCLEOTIDE SEQUENCE [LARGE SCALE GENOMIC DNA]</scope>
    <source>
        <strain evidence="1 2">Hrh1</strain>
    </source>
</reference>
<dbReference type="Gene3D" id="3.40.50.1000">
    <property type="entry name" value="HAD superfamily/HAD-like"/>
    <property type="match status" value="1"/>
</dbReference>
<proteinExistence type="predicted"/>
<dbReference type="SFLD" id="SFLDS00003">
    <property type="entry name" value="Haloacid_Dehalogenase"/>
    <property type="match status" value="1"/>
</dbReference>
<dbReference type="Pfam" id="PF13419">
    <property type="entry name" value="HAD_2"/>
    <property type="match status" value="1"/>
</dbReference>
<organism evidence="1 2">
    <name type="scientific">Thiohalobacter thiocyanaticus</name>
    <dbReference type="NCBI Taxonomy" id="585455"/>
    <lineage>
        <taxon>Bacteria</taxon>
        <taxon>Pseudomonadati</taxon>
        <taxon>Pseudomonadota</taxon>
        <taxon>Gammaproteobacteria</taxon>
        <taxon>Thiohalobacterales</taxon>
        <taxon>Thiohalobacteraceae</taxon>
        <taxon>Thiohalobacter</taxon>
    </lineage>
</organism>
<dbReference type="SUPFAM" id="SSF56784">
    <property type="entry name" value="HAD-like"/>
    <property type="match status" value="1"/>
</dbReference>
<dbReference type="GO" id="GO:0005829">
    <property type="term" value="C:cytosol"/>
    <property type="evidence" value="ECO:0007669"/>
    <property type="project" value="TreeGrafter"/>
</dbReference>
<dbReference type="Gene3D" id="1.10.150.240">
    <property type="entry name" value="Putative phosphatase, domain 2"/>
    <property type="match status" value="1"/>
</dbReference>
<dbReference type="InterPro" id="IPR023214">
    <property type="entry name" value="HAD_sf"/>
</dbReference>
<dbReference type="InterPro" id="IPR023198">
    <property type="entry name" value="PGP-like_dom2"/>
</dbReference>
<dbReference type="InterPro" id="IPR006439">
    <property type="entry name" value="HAD-SF_hydro_IA"/>
</dbReference>